<dbReference type="PANTHER" id="PTHR43111:SF1">
    <property type="entry name" value="ALDEHYDE DEHYDROGENASE B-RELATED"/>
    <property type="match status" value="1"/>
</dbReference>
<dbReference type="InterPro" id="IPR016161">
    <property type="entry name" value="Ald_DH/histidinol_DH"/>
</dbReference>
<reference evidence="3 4" key="1">
    <citation type="submission" date="2014-02" db="EMBL/GenBank/DDBJ databases">
        <title>Whole genome shotgun sequence of Rhodococcus wratislaviensis NBRC 100605.</title>
        <authorList>
            <person name="Hosoyama A."/>
            <person name="Tsuchikane K."/>
            <person name="Yoshida I."/>
            <person name="Ohji S."/>
            <person name="Ichikawa N."/>
            <person name="Yamazoe A."/>
            <person name="Fujita N."/>
        </authorList>
    </citation>
    <scope>NUCLEOTIDE SEQUENCE [LARGE SCALE GENOMIC DNA]</scope>
    <source>
        <strain evidence="3 4">NBRC 100605</strain>
    </source>
</reference>
<evidence type="ECO:0000313" key="3">
    <source>
        <dbReference type="EMBL" id="GAF49459.1"/>
    </source>
</evidence>
<dbReference type="InterPro" id="IPR015590">
    <property type="entry name" value="Aldehyde_DH_dom"/>
</dbReference>
<comment type="caution">
    <text evidence="3">The sequence shown here is derived from an EMBL/GenBank/DDBJ whole genome shotgun (WGS) entry which is preliminary data.</text>
</comment>
<dbReference type="GO" id="GO:0016620">
    <property type="term" value="F:oxidoreductase activity, acting on the aldehyde or oxo group of donors, NAD or NADP as acceptor"/>
    <property type="evidence" value="ECO:0007669"/>
    <property type="project" value="InterPro"/>
</dbReference>
<comment type="similarity">
    <text evidence="1">Belongs to the aldehyde dehydrogenase family.</text>
</comment>
<dbReference type="Proteomes" id="UP000019491">
    <property type="component" value="Unassembled WGS sequence"/>
</dbReference>
<keyword evidence="4" id="KW-1185">Reference proteome</keyword>
<protein>
    <recommendedName>
        <fullName evidence="2">Aldehyde dehydrogenase domain-containing protein</fullName>
    </recommendedName>
</protein>
<dbReference type="AlphaFoldDB" id="X0Q0E2"/>
<feature type="domain" description="Aldehyde dehydrogenase" evidence="2">
    <location>
        <begin position="3"/>
        <end position="55"/>
    </location>
</feature>
<dbReference type="SUPFAM" id="SSF53720">
    <property type="entry name" value="ALDH-like"/>
    <property type="match status" value="1"/>
</dbReference>
<dbReference type="Gene3D" id="3.40.309.10">
    <property type="entry name" value="Aldehyde Dehydrogenase, Chain A, domain 2"/>
    <property type="match status" value="1"/>
</dbReference>
<dbReference type="EMBL" id="BAWF01000085">
    <property type="protein sequence ID" value="GAF49459.1"/>
    <property type="molecule type" value="Genomic_DNA"/>
</dbReference>
<gene>
    <name evidence="3" type="ORF">RW1_085_00020</name>
</gene>
<evidence type="ECO:0000313" key="4">
    <source>
        <dbReference type="Proteomes" id="UP000019491"/>
    </source>
</evidence>
<proteinExistence type="inferred from homology"/>
<name>X0Q0E2_RHOWR</name>
<sequence>MSAREEIFGPVAGLIPFTTEEDAIEIANDTPYGLAAAIWTTNPHRTQRMVQAVRCRHGLGQLLPPGLVRSAVRWIEGKRARAWKRA</sequence>
<dbReference type="PANTHER" id="PTHR43111">
    <property type="entry name" value="ALDEHYDE DEHYDROGENASE B-RELATED"/>
    <property type="match status" value="1"/>
</dbReference>
<dbReference type="RefSeq" id="WP_217999486.1">
    <property type="nucleotide sequence ID" value="NZ_BAWF01000085.1"/>
</dbReference>
<dbReference type="InterPro" id="IPR016163">
    <property type="entry name" value="Ald_DH_C"/>
</dbReference>
<dbReference type="Pfam" id="PF00171">
    <property type="entry name" value="Aldedh"/>
    <property type="match status" value="1"/>
</dbReference>
<evidence type="ECO:0000259" key="2">
    <source>
        <dbReference type="Pfam" id="PF00171"/>
    </source>
</evidence>
<organism evidence="3 4">
    <name type="scientific">Rhodococcus wratislaviensis NBRC 100605</name>
    <dbReference type="NCBI Taxonomy" id="1219028"/>
    <lineage>
        <taxon>Bacteria</taxon>
        <taxon>Bacillati</taxon>
        <taxon>Actinomycetota</taxon>
        <taxon>Actinomycetes</taxon>
        <taxon>Mycobacteriales</taxon>
        <taxon>Nocardiaceae</taxon>
        <taxon>Rhodococcus</taxon>
    </lineage>
</organism>
<accession>X0Q0E2</accession>
<evidence type="ECO:0000256" key="1">
    <source>
        <dbReference type="ARBA" id="ARBA00009986"/>
    </source>
</evidence>